<evidence type="ECO:0000313" key="15">
    <source>
        <dbReference type="Proteomes" id="UP000037510"/>
    </source>
</evidence>
<dbReference type="InterPro" id="IPR001873">
    <property type="entry name" value="ENaC"/>
</dbReference>
<evidence type="ECO:0000256" key="10">
    <source>
        <dbReference type="ARBA" id="ARBA00023201"/>
    </source>
</evidence>
<keyword evidence="15" id="KW-1185">Reference proteome</keyword>
<keyword evidence="9 13" id="KW-0472">Membrane</keyword>
<dbReference type="EMBL" id="JTDY01000900">
    <property type="protein sequence ID" value="KOB75507.1"/>
    <property type="molecule type" value="Genomic_DNA"/>
</dbReference>
<dbReference type="Pfam" id="PF00858">
    <property type="entry name" value="ASC"/>
    <property type="match status" value="1"/>
</dbReference>
<evidence type="ECO:0000256" key="5">
    <source>
        <dbReference type="ARBA" id="ARBA00022692"/>
    </source>
</evidence>
<reference evidence="14 15" key="1">
    <citation type="journal article" date="2015" name="Genome Biol. Evol.">
        <title>The genome of winter moth (Operophtera brumata) provides a genomic perspective on sexual dimorphism and phenology.</title>
        <authorList>
            <person name="Derks M.F."/>
            <person name="Smit S."/>
            <person name="Salis L."/>
            <person name="Schijlen E."/>
            <person name="Bossers A."/>
            <person name="Mateman C."/>
            <person name="Pijl A.S."/>
            <person name="de Ridder D."/>
            <person name="Groenen M.A."/>
            <person name="Visser M.E."/>
            <person name="Megens H.J."/>
        </authorList>
    </citation>
    <scope>NUCLEOTIDE SEQUENCE [LARGE SCALE GENOMIC DNA]</scope>
    <source>
        <strain evidence="14">WM2013NL</strain>
        <tissue evidence="14">Head and thorax</tissue>
    </source>
</reference>
<accession>A0A0L7LJ81</accession>
<keyword evidence="11 12" id="KW-0407">Ion channel</keyword>
<gene>
    <name evidence="14" type="ORF">OBRU01_07620</name>
</gene>
<proteinExistence type="inferred from homology"/>
<evidence type="ECO:0000313" key="14">
    <source>
        <dbReference type="EMBL" id="KOB75507.1"/>
    </source>
</evidence>
<organism evidence="14 15">
    <name type="scientific">Operophtera brumata</name>
    <name type="common">Winter moth</name>
    <name type="synonym">Phalaena brumata</name>
    <dbReference type="NCBI Taxonomy" id="104452"/>
    <lineage>
        <taxon>Eukaryota</taxon>
        <taxon>Metazoa</taxon>
        <taxon>Ecdysozoa</taxon>
        <taxon>Arthropoda</taxon>
        <taxon>Hexapoda</taxon>
        <taxon>Insecta</taxon>
        <taxon>Pterygota</taxon>
        <taxon>Neoptera</taxon>
        <taxon>Endopterygota</taxon>
        <taxon>Lepidoptera</taxon>
        <taxon>Glossata</taxon>
        <taxon>Ditrysia</taxon>
        <taxon>Geometroidea</taxon>
        <taxon>Geometridae</taxon>
        <taxon>Larentiinae</taxon>
        <taxon>Operophtera</taxon>
    </lineage>
</organism>
<keyword evidence="10 12" id="KW-0739">Sodium transport</keyword>
<dbReference type="GO" id="GO:0016020">
    <property type="term" value="C:membrane"/>
    <property type="evidence" value="ECO:0007669"/>
    <property type="project" value="UniProtKB-SubCell"/>
</dbReference>
<dbReference type="AlphaFoldDB" id="A0A0L7LJ81"/>
<comment type="subcellular location">
    <subcellularLocation>
        <location evidence="1">Membrane</location>
        <topology evidence="1">Multi-pass membrane protein</topology>
    </subcellularLocation>
</comment>
<dbReference type="Proteomes" id="UP000037510">
    <property type="component" value="Unassembled WGS sequence"/>
</dbReference>
<evidence type="ECO:0000256" key="8">
    <source>
        <dbReference type="ARBA" id="ARBA00023065"/>
    </source>
</evidence>
<name>A0A0L7LJ81_OPEBR</name>
<keyword evidence="8 12" id="KW-0406">Ion transport</keyword>
<dbReference type="STRING" id="104452.A0A0L7LJ81"/>
<evidence type="ECO:0000256" key="12">
    <source>
        <dbReference type="RuleBase" id="RU000679"/>
    </source>
</evidence>
<evidence type="ECO:0000256" key="11">
    <source>
        <dbReference type="ARBA" id="ARBA00023303"/>
    </source>
</evidence>
<evidence type="ECO:0000256" key="2">
    <source>
        <dbReference type="ARBA" id="ARBA00007193"/>
    </source>
</evidence>
<evidence type="ECO:0000256" key="7">
    <source>
        <dbReference type="ARBA" id="ARBA00023053"/>
    </source>
</evidence>
<evidence type="ECO:0000256" key="6">
    <source>
        <dbReference type="ARBA" id="ARBA00022989"/>
    </source>
</evidence>
<keyword evidence="4 12" id="KW-0894">Sodium channel</keyword>
<comment type="similarity">
    <text evidence="2 12">Belongs to the amiloride-sensitive sodium channel (TC 1.A.6) family.</text>
</comment>
<protein>
    <submittedName>
        <fullName evidence="14">Pickpocket 16</fullName>
    </submittedName>
</protein>
<keyword evidence="5 12" id="KW-0812">Transmembrane</keyword>
<keyword evidence="6 13" id="KW-1133">Transmembrane helix</keyword>
<feature type="transmembrane region" description="Helical" evidence="13">
    <location>
        <begin position="99"/>
        <end position="126"/>
    </location>
</feature>
<evidence type="ECO:0000256" key="4">
    <source>
        <dbReference type="ARBA" id="ARBA00022461"/>
    </source>
</evidence>
<evidence type="ECO:0000256" key="3">
    <source>
        <dbReference type="ARBA" id="ARBA00022448"/>
    </source>
</evidence>
<dbReference type="GO" id="GO:0005272">
    <property type="term" value="F:sodium channel activity"/>
    <property type="evidence" value="ECO:0007669"/>
    <property type="project" value="UniProtKB-KW"/>
</dbReference>
<comment type="caution">
    <text evidence="14">The sequence shown here is derived from an EMBL/GenBank/DDBJ whole genome shotgun (WGS) entry which is preliminary data.</text>
</comment>
<keyword evidence="7" id="KW-0915">Sodium</keyword>
<evidence type="ECO:0000256" key="13">
    <source>
        <dbReference type="SAM" id="Phobius"/>
    </source>
</evidence>
<evidence type="ECO:0000256" key="1">
    <source>
        <dbReference type="ARBA" id="ARBA00004141"/>
    </source>
</evidence>
<evidence type="ECO:0000256" key="9">
    <source>
        <dbReference type="ARBA" id="ARBA00023136"/>
    </source>
</evidence>
<keyword evidence="3 12" id="KW-0813">Transport</keyword>
<sequence length="180" mass="20100">MDDNYSASVASQGALVFIDSAYNIPNHDSPARIVNPSTEVLIALSPERTYAARDIKSFTPAQRQCYYSDENQSVLNVFFNDLVSTRNRRDVHLNWQNVLAAYGGLLSLMLGFTLISGIDLLLFLAVRVFYEPFSRHFTKVSPGIIKVKEYNKRVNAWVDKASPCEGTSTKQTTGAVLKTK</sequence>